<dbReference type="PIRSF" id="PIRSF001174">
    <property type="entry name" value="Lon_proteas"/>
    <property type="match status" value="1"/>
</dbReference>
<dbReference type="GO" id="GO:0043565">
    <property type="term" value="F:sequence-specific DNA binding"/>
    <property type="evidence" value="ECO:0007669"/>
    <property type="project" value="UniProtKB-UniRule"/>
</dbReference>
<dbReference type="InterPro" id="IPR046336">
    <property type="entry name" value="Lon_prtase_N_sf"/>
</dbReference>
<dbReference type="FunFam" id="3.40.50.300:FF:000021">
    <property type="entry name" value="Lon protease homolog"/>
    <property type="match status" value="1"/>
</dbReference>
<keyword evidence="7 10" id="KW-0067">ATP-binding</keyword>
<dbReference type="GO" id="GO:0004252">
    <property type="term" value="F:serine-type endopeptidase activity"/>
    <property type="evidence" value="ECO:0007669"/>
    <property type="project" value="UniProtKB-UniRule"/>
</dbReference>
<dbReference type="FunFam" id="1.20.5.5270:FF:000002">
    <property type="entry name" value="Lon protease homolog"/>
    <property type="match status" value="1"/>
</dbReference>
<dbReference type="InterPro" id="IPR008268">
    <property type="entry name" value="Peptidase_S16_AS"/>
</dbReference>
<dbReference type="InterPro" id="IPR003959">
    <property type="entry name" value="ATPase_AAA_core"/>
</dbReference>
<dbReference type="InterPro" id="IPR015947">
    <property type="entry name" value="PUA-like_sf"/>
</dbReference>
<dbReference type="OrthoDB" id="9803599at2"/>
<dbReference type="SUPFAM" id="SSF88697">
    <property type="entry name" value="PUA domain-like"/>
    <property type="match status" value="1"/>
</dbReference>
<dbReference type="Gene3D" id="1.20.58.1480">
    <property type="match status" value="1"/>
</dbReference>
<evidence type="ECO:0000256" key="1">
    <source>
        <dbReference type="ARBA" id="ARBA00004496"/>
    </source>
</evidence>
<dbReference type="InterPro" id="IPR003111">
    <property type="entry name" value="Lon_prtase_N"/>
</dbReference>
<dbReference type="PANTHER" id="PTHR10046">
    <property type="entry name" value="ATP DEPENDENT LON PROTEASE FAMILY MEMBER"/>
    <property type="match status" value="1"/>
</dbReference>
<dbReference type="InterPro" id="IPR003593">
    <property type="entry name" value="AAA+_ATPase"/>
</dbReference>
<feature type="active site" evidence="10 12">
    <location>
        <position position="722"/>
    </location>
</feature>
<dbReference type="InterPro" id="IPR004815">
    <property type="entry name" value="Lon_bac/euk-typ"/>
</dbReference>
<dbReference type="Pfam" id="PF22667">
    <property type="entry name" value="Lon_lid"/>
    <property type="match status" value="1"/>
</dbReference>
<evidence type="ECO:0000256" key="10">
    <source>
        <dbReference type="HAMAP-Rule" id="MF_01973"/>
    </source>
</evidence>
<dbReference type="HAMAP" id="MF_01973">
    <property type="entry name" value="lon_bact"/>
    <property type="match status" value="1"/>
</dbReference>
<keyword evidence="19" id="KW-1185">Reference proteome</keyword>
<evidence type="ECO:0000256" key="6">
    <source>
        <dbReference type="ARBA" id="ARBA00022825"/>
    </source>
</evidence>
<dbReference type="Gene3D" id="3.40.50.300">
    <property type="entry name" value="P-loop containing nucleotide triphosphate hydrolases"/>
    <property type="match status" value="1"/>
</dbReference>
<dbReference type="GO" id="GO:0005524">
    <property type="term" value="F:ATP binding"/>
    <property type="evidence" value="ECO:0007669"/>
    <property type="project" value="UniProtKB-UniRule"/>
</dbReference>
<evidence type="ECO:0000256" key="14">
    <source>
        <dbReference type="PROSITE-ProRule" id="PRU01122"/>
    </source>
</evidence>
<dbReference type="PROSITE" id="PS51787">
    <property type="entry name" value="LON_N"/>
    <property type="match status" value="1"/>
</dbReference>
<dbReference type="Proteomes" id="UP000283255">
    <property type="component" value="Unassembled WGS sequence"/>
</dbReference>
<evidence type="ECO:0000256" key="13">
    <source>
        <dbReference type="PIRSR" id="PIRSR001174-2"/>
    </source>
</evidence>
<keyword evidence="8 10" id="KW-0346">Stress response</keyword>
<dbReference type="InterPro" id="IPR054594">
    <property type="entry name" value="Lon_lid"/>
</dbReference>
<feature type="binding site" evidence="10 13">
    <location>
        <begin position="356"/>
        <end position="363"/>
    </location>
    <ligand>
        <name>ATP</name>
        <dbReference type="ChEBI" id="CHEBI:30616"/>
    </ligand>
</feature>
<evidence type="ECO:0000256" key="11">
    <source>
        <dbReference type="PIRNR" id="PIRNR001174"/>
    </source>
</evidence>
<dbReference type="Pfam" id="PF05362">
    <property type="entry name" value="Lon_C"/>
    <property type="match status" value="1"/>
</dbReference>
<keyword evidence="2 10" id="KW-0963">Cytoplasm</keyword>
<dbReference type="FunFam" id="1.20.58.1480:FF:000001">
    <property type="entry name" value="Lon protease"/>
    <property type="match status" value="1"/>
</dbReference>
<keyword evidence="3 10" id="KW-0645">Protease</keyword>
<dbReference type="SMART" id="SM00382">
    <property type="entry name" value="AAA"/>
    <property type="match status" value="1"/>
</dbReference>
<dbReference type="Gene3D" id="3.30.230.10">
    <property type="match status" value="1"/>
</dbReference>
<comment type="subunit">
    <text evidence="10 11">Homohexamer. Organized in a ring with a central cavity.</text>
</comment>
<feature type="active site" evidence="10 12">
    <location>
        <position position="679"/>
    </location>
</feature>
<dbReference type="SUPFAM" id="SSF54211">
    <property type="entry name" value="Ribosomal protein S5 domain 2-like"/>
    <property type="match status" value="1"/>
</dbReference>
<dbReference type="GO" id="GO:0034605">
    <property type="term" value="P:cellular response to heat"/>
    <property type="evidence" value="ECO:0007669"/>
    <property type="project" value="UniProtKB-UniRule"/>
</dbReference>
<evidence type="ECO:0000313" key="19">
    <source>
        <dbReference type="Proteomes" id="UP000283255"/>
    </source>
</evidence>
<dbReference type="InterPro" id="IPR027543">
    <property type="entry name" value="Lon_bac"/>
</dbReference>
<dbReference type="PROSITE" id="PS01046">
    <property type="entry name" value="LON_SER"/>
    <property type="match status" value="1"/>
</dbReference>
<dbReference type="GO" id="GO:0006515">
    <property type="term" value="P:protein quality control for misfolded or incompletely synthesized proteins"/>
    <property type="evidence" value="ECO:0007669"/>
    <property type="project" value="UniProtKB-UniRule"/>
</dbReference>
<evidence type="ECO:0000256" key="7">
    <source>
        <dbReference type="ARBA" id="ARBA00022840"/>
    </source>
</evidence>
<dbReference type="GO" id="GO:0016887">
    <property type="term" value="F:ATP hydrolysis activity"/>
    <property type="evidence" value="ECO:0007669"/>
    <property type="project" value="UniProtKB-UniRule"/>
</dbReference>
<dbReference type="CDD" id="cd19500">
    <property type="entry name" value="RecA-like_Lon"/>
    <property type="match status" value="1"/>
</dbReference>
<evidence type="ECO:0000259" key="16">
    <source>
        <dbReference type="PROSITE" id="PS51786"/>
    </source>
</evidence>
<dbReference type="InterPro" id="IPR027065">
    <property type="entry name" value="Lon_Prtase"/>
</dbReference>
<evidence type="ECO:0000256" key="4">
    <source>
        <dbReference type="ARBA" id="ARBA00022741"/>
    </source>
</evidence>
<evidence type="ECO:0000256" key="5">
    <source>
        <dbReference type="ARBA" id="ARBA00022801"/>
    </source>
</evidence>
<sequence length="783" mass="87438">MSLERSERIEIPVLPLRDVVVYPHMVIPLFVGREKSISCLEAAMDKGKQVLLVAQRDASTDDPDTSDMFDVGTIANILQLLKLPDGTVKVLVEGNRRAKVECFLDKEEFFVAEVEELAHEEIDEREEEVLIRSAIGQFEGYVKLNKKIPPEVMTSVSAIEDADRLADTMAAHMPLKLEDKQSVLEIASIPERLEYLMAMMESEIDLLQVEKKIRSRVKKQMEKSQREYYLNEQMKAIQKELGELDDAPDEFEALAKKIDEAGMTEEGKEKTLAELQKLKMMSPMSAEATVVRGYIDWMIGVPWKKRSKVKKDLAKAQQILDTDHYGLEKVKERILEYLAVQNRVNKLKGPILCLVGPPGVGKTSLGQSIAKSTGRKYIRMALGGVRDEAEIRGHRRTYIGSMPGKLIQKMSKVGVKNPLFLLDEIDKMASDMRGDPASALLEVLDPEQNNSFNDHYLEVDYDLSDVMFVATSNSMNIPGPLLDRMEVIRLSGYTEDEKLNISKQHLIDKQIKRNGLKANEVVIEDSAIVGIIRYYTREAGVRGLEREISKLCRKAVKKILLNKDIKQVTINSDNLKEFLGVQRFDYGKADDKNQIGQVTGLAWTEVGGDLLTIETSAVPGKGKLTYTGSLGDVMQESIQAAMTVVRSRAEKYRINGDFYEKRDIHVHVPEGATPKDGPSAGIAMCTALVSTLTGNPVKANVAMTGEITLRGEVLPIGGLKEKLLAALRGGIDTVLIPHDNTRDLEDIPDNVKDALEIIPVRWIDEVLNVALQENPEGFEVVNK</sequence>
<reference evidence="18 19" key="2">
    <citation type="submission" date="2019-01" db="EMBL/GenBank/DDBJ databases">
        <title>Motilimonas pumilus sp. nov., isolated from the gut of sea cucumber (Apostichopus japonicus).</title>
        <authorList>
            <person name="Wang F.-Q."/>
            <person name="Ren L.-H."/>
            <person name="Lin Y.-W."/>
            <person name="Sun G.-H."/>
            <person name="Du Z.-J."/>
            <person name="Zhao J.-X."/>
            <person name="Liu X.-J."/>
            <person name="Liu L.-J."/>
        </authorList>
    </citation>
    <scope>NUCLEOTIDE SEQUENCE [LARGE SCALE GENOMIC DNA]</scope>
    <source>
        <strain evidence="18 19">PLHSC7-2</strain>
    </source>
</reference>
<dbReference type="InterPro" id="IPR027417">
    <property type="entry name" value="P-loop_NTPase"/>
</dbReference>
<protein>
    <recommendedName>
        <fullName evidence="10 11">Lon protease</fullName>
        <ecNumber evidence="10 11">3.4.21.53</ecNumber>
    </recommendedName>
    <alternativeName>
        <fullName evidence="10">ATP-dependent protease La</fullName>
    </alternativeName>
</protein>
<dbReference type="GO" id="GO:0005737">
    <property type="term" value="C:cytoplasm"/>
    <property type="evidence" value="ECO:0007669"/>
    <property type="project" value="UniProtKB-SubCell"/>
</dbReference>
<name>A0A418YCD0_9GAMM</name>
<dbReference type="NCBIfam" id="TIGR00763">
    <property type="entry name" value="lon"/>
    <property type="match status" value="1"/>
</dbReference>
<dbReference type="GO" id="GO:0004176">
    <property type="term" value="F:ATP-dependent peptidase activity"/>
    <property type="evidence" value="ECO:0007669"/>
    <property type="project" value="UniProtKB-UniRule"/>
</dbReference>
<evidence type="ECO:0000256" key="2">
    <source>
        <dbReference type="ARBA" id="ARBA00022490"/>
    </source>
</evidence>
<proteinExistence type="evidence at transcript level"/>
<dbReference type="Gene3D" id="1.10.8.60">
    <property type="match status" value="1"/>
</dbReference>
<dbReference type="Gene3D" id="1.20.5.5270">
    <property type="match status" value="1"/>
</dbReference>
<reference evidence="18 19" key="1">
    <citation type="submission" date="2018-09" db="EMBL/GenBank/DDBJ databases">
        <authorList>
            <person name="Wang F."/>
        </authorList>
    </citation>
    <scope>NUCLEOTIDE SEQUENCE [LARGE SCALE GENOMIC DNA]</scope>
    <source>
        <strain evidence="18 19">PLHSC7-2</strain>
    </source>
</reference>
<gene>
    <name evidence="10" type="primary">lon</name>
    <name evidence="18" type="ORF">D1Z90_14620</name>
</gene>
<dbReference type="EMBL" id="QZCH01000020">
    <property type="protein sequence ID" value="RJG42174.1"/>
    <property type="molecule type" value="Genomic_DNA"/>
</dbReference>
<dbReference type="Pfam" id="PF02190">
    <property type="entry name" value="LON_substr_bdg"/>
    <property type="match status" value="1"/>
</dbReference>
<dbReference type="SUPFAM" id="SSF52540">
    <property type="entry name" value="P-loop containing nucleoside triphosphate hydrolases"/>
    <property type="match status" value="1"/>
</dbReference>
<feature type="domain" description="Lon N-terminal" evidence="17">
    <location>
        <begin position="11"/>
        <end position="204"/>
    </location>
</feature>
<keyword evidence="4 10" id="KW-0547">Nucleotide-binding</keyword>
<comment type="caution">
    <text evidence="18">The sequence shown here is derived from an EMBL/GenBank/DDBJ whole genome shotgun (WGS) entry which is preliminary data.</text>
</comment>
<evidence type="ECO:0000256" key="15">
    <source>
        <dbReference type="RuleBase" id="RU000591"/>
    </source>
</evidence>
<dbReference type="Gene3D" id="2.30.130.40">
    <property type="entry name" value="LON domain-like"/>
    <property type="match status" value="1"/>
</dbReference>
<dbReference type="EC" id="3.4.21.53" evidence="10 11"/>
<dbReference type="InterPro" id="IPR020568">
    <property type="entry name" value="Ribosomal_Su5_D2-typ_SF"/>
</dbReference>
<comment type="similarity">
    <text evidence="10 11 14 15">Belongs to the peptidase S16 family.</text>
</comment>
<keyword evidence="6 10" id="KW-0720">Serine protease</keyword>
<dbReference type="AlphaFoldDB" id="A0A418YCD0"/>
<dbReference type="FunFam" id="3.30.230.10:FF:000010">
    <property type="entry name" value="Lon protease"/>
    <property type="match status" value="1"/>
</dbReference>
<dbReference type="InterPro" id="IPR014721">
    <property type="entry name" value="Ribsml_uS5_D2-typ_fold_subgr"/>
</dbReference>
<dbReference type="RefSeq" id="WP_119911526.1">
    <property type="nucleotide sequence ID" value="NZ_QZCH01000020.1"/>
</dbReference>
<evidence type="ECO:0000256" key="8">
    <source>
        <dbReference type="ARBA" id="ARBA00023016"/>
    </source>
</evidence>
<comment type="function">
    <text evidence="10">ATP-dependent serine protease that mediates the selective degradation of mutant and abnormal proteins as well as certain short-lived regulatory proteins. Required for cellular homeostasis and for survival from DNA damage and developmental changes induced by stress. Degrades polypeptides processively to yield small peptide fragments that are 5 to 10 amino acids long. Binds to DNA in a double-stranded, site-specific manner.</text>
</comment>
<evidence type="ECO:0000313" key="18">
    <source>
        <dbReference type="EMBL" id="RJG42174.1"/>
    </source>
</evidence>
<dbReference type="PROSITE" id="PS51786">
    <property type="entry name" value="LON_PROTEOLYTIC"/>
    <property type="match status" value="1"/>
</dbReference>
<dbReference type="PRINTS" id="PR00830">
    <property type="entry name" value="ENDOLAPTASE"/>
</dbReference>
<evidence type="ECO:0000256" key="12">
    <source>
        <dbReference type="PIRSR" id="PIRSR001174-1"/>
    </source>
</evidence>
<evidence type="ECO:0000259" key="17">
    <source>
        <dbReference type="PROSITE" id="PS51787"/>
    </source>
</evidence>
<dbReference type="Pfam" id="PF00004">
    <property type="entry name" value="AAA"/>
    <property type="match status" value="1"/>
</dbReference>
<keyword evidence="5 10" id="KW-0378">Hydrolase</keyword>
<comment type="induction">
    <text evidence="10">By heat shock.</text>
</comment>
<accession>A0A418YCD0</accession>
<feature type="domain" description="Lon proteolytic" evidence="16">
    <location>
        <begin position="592"/>
        <end position="773"/>
    </location>
</feature>
<comment type="catalytic activity">
    <reaction evidence="9 10 11 14">
        <text>Hydrolysis of proteins in presence of ATP.</text>
        <dbReference type="EC" id="3.4.21.53"/>
    </reaction>
</comment>
<organism evidence="18 19">
    <name type="scientific">Motilimonas pumila</name>
    <dbReference type="NCBI Taxonomy" id="2303987"/>
    <lineage>
        <taxon>Bacteria</taxon>
        <taxon>Pseudomonadati</taxon>
        <taxon>Pseudomonadota</taxon>
        <taxon>Gammaproteobacteria</taxon>
        <taxon>Alteromonadales</taxon>
        <taxon>Alteromonadales genera incertae sedis</taxon>
        <taxon>Motilimonas</taxon>
    </lineage>
</organism>
<dbReference type="InterPro" id="IPR008269">
    <property type="entry name" value="Lon_proteolytic"/>
</dbReference>
<dbReference type="FunFam" id="2.30.130.40:FF:000001">
    <property type="entry name" value="Lon protease"/>
    <property type="match status" value="1"/>
</dbReference>
<dbReference type="NCBIfam" id="NF008053">
    <property type="entry name" value="PRK10787.1"/>
    <property type="match status" value="1"/>
</dbReference>
<dbReference type="FunFam" id="1.10.8.60:FF:000035">
    <property type="entry name" value="Lon protease"/>
    <property type="match status" value="1"/>
</dbReference>
<evidence type="ECO:0000256" key="9">
    <source>
        <dbReference type="ARBA" id="ARBA00050665"/>
    </source>
</evidence>
<evidence type="ECO:0000256" key="3">
    <source>
        <dbReference type="ARBA" id="ARBA00022670"/>
    </source>
</evidence>
<dbReference type="SMART" id="SM00464">
    <property type="entry name" value="LON"/>
    <property type="match status" value="1"/>
</dbReference>
<comment type="subcellular location">
    <subcellularLocation>
        <location evidence="1 10 11">Cytoplasm</location>
    </subcellularLocation>
</comment>